<sequence length="99" mass="10387">MSHERVSSPVGREMRQSAAVAATGDLLPRLSAVGVPTLVIHGEDDPMIRPRSAKEIAAAVPGARLVLYPGMGHDLPRELRPAIVDELCALAGRTEPASG</sequence>
<evidence type="ECO:0000313" key="3">
    <source>
        <dbReference type="Proteomes" id="UP000611554"/>
    </source>
</evidence>
<evidence type="ECO:0000259" key="1">
    <source>
        <dbReference type="Pfam" id="PF12146"/>
    </source>
</evidence>
<dbReference type="Gene3D" id="3.40.50.1820">
    <property type="entry name" value="alpha/beta hydrolase"/>
    <property type="match status" value="1"/>
</dbReference>
<dbReference type="PANTHER" id="PTHR43433">
    <property type="entry name" value="HYDROLASE, ALPHA/BETA FOLD FAMILY PROTEIN"/>
    <property type="match status" value="1"/>
</dbReference>
<name>A0ABQ2QLV4_9ACTN</name>
<evidence type="ECO:0000313" key="2">
    <source>
        <dbReference type="EMBL" id="GGP84389.1"/>
    </source>
</evidence>
<proteinExistence type="predicted"/>
<comment type="caution">
    <text evidence="2">The sequence shown here is derived from an EMBL/GenBank/DDBJ whole genome shotgun (WGS) entry which is preliminary data.</text>
</comment>
<dbReference type="PANTHER" id="PTHR43433:SF5">
    <property type="entry name" value="AB HYDROLASE-1 DOMAIN-CONTAINING PROTEIN"/>
    <property type="match status" value="1"/>
</dbReference>
<dbReference type="SUPFAM" id="SSF53474">
    <property type="entry name" value="alpha/beta-Hydrolases"/>
    <property type="match status" value="1"/>
</dbReference>
<protein>
    <recommendedName>
        <fullName evidence="1">Serine aminopeptidase S33 domain-containing protein</fullName>
    </recommendedName>
</protein>
<reference evidence="3" key="1">
    <citation type="journal article" date="2019" name="Int. J. Syst. Evol. Microbiol.">
        <title>The Global Catalogue of Microorganisms (GCM) 10K type strain sequencing project: providing services to taxonomists for standard genome sequencing and annotation.</title>
        <authorList>
            <consortium name="The Broad Institute Genomics Platform"/>
            <consortium name="The Broad Institute Genome Sequencing Center for Infectious Disease"/>
            <person name="Wu L."/>
            <person name="Ma J."/>
        </authorList>
    </citation>
    <scope>NUCLEOTIDE SEQUENCE [LARGE SCALE GENOMIC DNA]</scope>
    <source>
        <strain evidence="3">JCM 3115</strain>
    </source>
</reference>
<organism evidence="2 3">
    <name type="scientific">Streptosporangium pseudovulgare</name>
    <dbReference type="NCBI Taxonomy" id="35765"/>
    <lineage>
        <taxon>Bacteria</taxon>
        <taxon>Bacillati</taxon>
        <taxon>Actinomycetota</taxon>
        <taxon>Actinomycetes</taxon>
        <taxon>Streptosporangiales</taxon>
        <taxon>Streptosporangiaceae</taxon>
        <taxon>Streptosporangium</taxon>
    </lineage>
</organism>
<dbReference type="Proteomes" id="UP000611554">
    <property type="component" value="Unassembled WGS sequence"/>
</dbReference>
<dbReference type="InterPro" id="IPR029058">
    <property type="entry name" value="AB_hydrolase_fold"/>
</dbReference>
<accession>A0ABQ2QLV4</accession>
<gene>
    <name evidence="2" type="ORF">GCM10010140_11860</name>
</gene>
<dbReference type="Pfam" id="PF12146">
    <property type="entry name" value="Hydrolase_4"/>
    <property type="match status" value="1"/>
</dbReference>
<feature type="domain" description="Serine aminopeptidase S33" evidence="1">
    <location>
        <begin position="20"/>
        <end position="79"/>
    </location>
</feature>
<dbReference type="InterPro" id="IPR022742">
    <property type="entry name" value="Hydrolase_4"/>
</dbReference>
<keyword evidence="3" id="KW-1185">Reference proteome</keyword>
<dbReference type="EMBL" id="BMQJ01000002">
    <property type="protein sequence ID" value="GGP84389.1"/>
    <property type="molecule type" value="Genomic_DNA"/>
</dbReference>
<dbReference type="InterPro" id="IPR050471">
    <property type="entry name" value="AB_hydrolase"/>
</dbReference>